<comment type="caution">
    <text evidence="1">The sequence shown here is derived from an EMBL/GenBank/DDBJ whole genome shotgun (WGS) entry which is preliminary data.</text>
</comment>
<dbReference type="Proteomes" id="UP000074247">
    <property type="component" value="Unassembled WGS sequence"/>
</dbReference>
<dbReference type="AlphaFoldDB" id="A0A139XIQ1"/>
<feature type="non-terminal residue" evidence="1">
    <location>
        <position position="41"/>
    </location>
</feature>
<dbReference type="SUPFAM" id="SSF56300">
    <property type="entry name" value="Metallo-dependent phosphatases"/>
    <property type="match status" value="1"/>
</dbReference>
<dbReference type="VEuPathDB" id="ToxoDB:TGARI_238230A"/>
<evidence type="ECO:0000313" key="1">
    <source>
        <dbReference type="EMBL" id="KYF38667.1"/>
    </source>
</evidence>
<dbReference type="EMBL" id="AGQS02005971">
    <property type="protein sequence ID" value="KYF38667.1"/>
    <property type="molecule type" value="Genomic_DNA"/>
</dbReference>
<proteinExistence type="predicted"/>
<dbReference type="PANTHER" id="PTHR12849:SF0">
    <property type="entry name" value="LARIAT DEBRANCHING ENZYME"/>
    <property type="match status" value="1"/>
</dbReference>
<evidence type="ECO:0000313" key="2">
    <source>
        <dbReference type="Proteomes" id="UP000074247"/>
    </source>
</evidence>
<accession>A0A139XIQ1</accession>
<dbReference type="GO" id="GO:0000398">
    <property type="term" value="P:mRNA splicing, via spliceosome"/>
    <property type="evidence" value="ECO:0007669"/>
    <property type="project" value="TreeGrafter"/>
</dbReference>
<sequence>MKIAIEGCCHGELDAIYSSLARLEEMHKMKVDLLICCGDFQ</sequence>
<dbReference type="PANTHER" id="PTHR12849">
    <property type="entry name" value="RNA LARIAT DEBRANCHING ENZYME"/>
    <property type="match status" value="1"/>
</dbReference>
<protein>
    <submittedName>
        <fullName evidence="1">Ser/Thr phosphatase family protein</fullName>
    </submittedName>
</protein>
<name>A0A139XIQ1_TOXGO</name>
<dbReference type="GO" id="GO:0008419">
    <property type="term" value="F:RNA lariat debranching enzyme activity"/>
    <property type="evidence" value="ECO:0007669"/>
    <property type="project" value="TreeGrafter"/>
</dbReference>
<gene>
    <name evidence="1" type="ORF">TGARI_238230A</name>
</gene>
<dbReference type="InterPro" id="IPR029052">
    <property type="entry name" value="Metallo-depent_PP-like"/>
</dbReference>
<reference evidence="1 2" key="1">
    <citation type="journal article" date="2016" name="Nat. Commun.">
        <title>Local admixture of amplified and diversified secreted pathogenesis determinants shapes mosaic Toxoplasma gondii genomes.</title>
        <authorList>
            <person name="Lorenzi H."/>
            <person name="Khan A."/>
            <person name="Behnke M.S."/>
            <person name="Namasivayam S."/>
            <person name="Swapna L.S."/>
            <person name="Hadjithomas M."/>
            <person name="Karamycheva S."/>
            <person name="Pinney D."/>
            <person name="Brunk B.P."/>
            <person name="Ajioka J.W."/>
            <person name="Ajzenberg D."/>
            <person name="Boothroyd J.C."/>
            <person name="Boyle J.P."/>
            <person name="Darde M.L."/>
            <person name="Diaz-Miranda M.A."/>
            <person name="Dubey J.P."/>
            <person name="Fritz H.M."/>
            <person name="Gennari S.M."/>
            <person name="Gregory B.D."/>
            <person name="Kim K."/>
            <person name="Saeij J.P."/>
            <person name="Su C."/>
            <person name="White M.W."/>
            <person name="Zhu X.Q."/>
            <person name="Howe D.K."/>
            <person name="Rosenthal B.M."/>
            <person name="Grigg M.E."/>
            <person name="Parkinson J."/>
            <person name="Liu L."/>
            <person name="Kissinger J.C."/>
            <person name="Roos D.S."/>
            <person name="Sibley L.D."/>
        </authorList>
    </citation>
    <scope>NUCLEOTIDE SEQUENCE [LARGE SCALE GENOMIC DNA]</scope>
    <source>
        <strain evidence="1 2">ARI</strain>
    </source>
</reference>
<dbReference type="GO" id="GO:0005634">
    <property type="term" value="C:nucleus"/>
    <property type="evidence" value="ECO:0007669"/>
    <property type="project" value="TreeGrafter"/>
</dbReference>
<organism evidence="1 2">
    <name type="scientific">Toxoplasma gondii ARI</name>
    <dbReference type="NCBI Taxonomy" id="1074872"/>
    <lineage>
        <taxon>Eukaryota</taxon>
        <taxon>Sar</taxon>
        <taxon>Alveolata</taxon>
        <taxon>Apicomplexa</taxon>
        <taxon>Conoidasida</taxon>
        <taxon>Coccidia</taxon>
        <taxon>Eucoccidiorida</taxon>
        <taxon>Eimeriorina</taxon>
        <taxon>Sarcocystidae</taxon>
        <taxon>Toxoplasma</taxon>
    </lineage>
</organism>